<evidence type="ECO:0000259" key="5">
    <source>
        <dbReference type="PROSITE" id="PS50014"/>
    </source>
</evidence>
<organism evidence="6 7">
    <name type="scientific">Choanephora cucurbitarum</name>
    <dbReference type="NCBI Taxonomy" id="101091"/>
    <lineage>
        <taxon>Eukaryota</taxon>
        <taxon>Fungi</taxon>
        <taxon>Fungi incertae sedis</taxon>
        <taxon>Mucoromycota</taxon>
        <taxon>Mucoromycotina</taxon>
        <taxon>Mucoromycetes</taxon>
        <taxon>Mucorales</taxon>
        <taxon>Mucorineae</taxon>
        <taxon>Choanephoraceae</taxon>
        <taxon>Choanephoroideae</taxon>
        <taxon>Choanephora</taxon>
    </lineage>
</organism>
<dbReference type="SUPFAM" id="SSF47370">
    <property type="entry name" value="Bromodomain"/>
    <property type="match status" value="1"/>
</dbReference>
<dbReference type="InParanoid" id="A0A1C7NKV8"/>
<dbReference type="OrthoDB" id="21449at2759"/>
<dbReference type="Pfam" id="PF00439">
    <property type="entry name" value="Bromodomain"/>
    <property type="match status" value="1"/>
</dbReference>
<dbReference type="Gene3D" id="1.20.920.10">
    <property type="entry name" value="Bromodomain-like"/>
    <property type="match status" value="1"/>
</dbReference>
<evidence type="ECO:0000256" key="2">
    <source>
        <dbReference type="PROSITE-ProRule" id="PRU00035"/>
    </source>
</evidence>
<evidence type="ECO:0000256" key="1">
    <source>
        <dbReference type="ARBA" id="ARBA00023117"/>
    </source>
</evidence>
<evidence type="ECO:0000313" key="6">
    <source>
        <dbReference type="EMBL" id="OBZ89628.1"/>
    </source>
</evidence>
<evidence type="ECO:0000256" key="4">
    <source>
        <dbReference type="SAM" id="MobiDB-lite"/>
    </source>
</evidence>
<feature type="region of interest" description="Disordered" evidence="4">
    <location>
        <begin position="1"/>
        <end position="189"/>
    </location>
</feature>
<dbReference type="PRINTS" id="PR00503">
    <property type="entry name" value="BROMODOMAIN"/>
</dbReference>
<dbReference type="Proteomes" id="UP000093000">
    <property type="component" value="Unassembled WGS sequence"/>
</dbReference>
<dbReference type="InterPro" id="IPR036427">
    <property type="entry name" value="Bromodomain-like_sf"/>
</dbReference>
<comment type="caution">
    <text evidence="6">The sequence shown here is derived from an EMBL/GenBank/DDBJ whole genome shotgun (WGS) entry which is preliminary data.</text>
</comment>
<feature type="compositionally biased region" description="Basic residues" evidence="4">
    <location>
        <begin position="42"/>
        <end position="57"/>
    </location>
</feature>
<feature type="compositionally biased region" description="Acidic residues" evidence="4">
    <location>
        <begin position="111"/>
        <end position="124"/>
    </location>
</feature>
<keyword evidence="3" id="KW-0175">Coiled coil</keyword>
<gene>
    <name evidence="6" type="primary">BRPF3</name>
    <name evidence="6" type="ORF">A0J61_02334</name>
</gene>
<reference evidence="6 7" key="1">
    <citation type="submission" date="2016-03" db="EMBL/GenBank/DDBJ databases">
        <title>Choanephora cucurbitarum.</title>
        <authorList>
            <person name="Min B."/>
            <person name="Park H."/>
            <person name="Park J.-H."/>
            <person name="Shin H.-D."/>
            <person name="Choi I.-G."/>
        </authorList>
    </citation>
    <scope>NUCLEOTIDE SEQUENCE [LARGE SCALE GENOMIC DNA]</scope>
    <source>
        <strain evidence="6 7">KUS-F28377</strain>
    </source>
</reference>
<feature type="compositionally biased region" description="Acidic residues" evidence="4">
    <location>
        <begin position="95"/>
        <end position="104"/>
    </location>
</feature>
<keyword evidence="7" id="KW-1185">Reference proteome</keyword>
<dbReference type="PROSITE" id="PS50014">
    <property type="entry name" value="BROMODOMAIN_2"/>
    <property type="match status" value="1"/>
</dbReference>
<dbReference type="STRING" id="101091.A0A1C7NKV8"/>
<evidence type="ECO:0000256" key="3">
    <source>
        <dbReference type="SAM" id="Coils"/>
    </source>
</evidence>
<dbReference type="InterPro" id="IPR051831">
    <property type="entry name" value="Bromodomain_contain_prot"/>
</dbReference>
<dbReference type="SMART" id="SM00297">
    <property type="entry name" value="BROMO"/>
    <property type="match status" value="1"/>
</dbReference>
<feature type="domain" description="Bromo" evidence="5">
    <location>
        <begin position="222"/>
        <end position="292"/>
    </location>
</feature>
<name>A0A1C7NKV8_9FUNG</name>
<accession>A0A1C7NKV8</accession>
<dbReference type="PANTHER" id="PTHR22881">
    <property type="entry name" value="BROMODOMAIN CONTAINING PROTEIN"/>
    <property type="match status" value="1"/>
</dbReference>
<dbReference type="GO" id="GO:0006325">
    <property type="term" value="P:chromatin organization"/>
    <property type="evidence" value="ECO:0007669"/>
    <property type="project" value="UniProtKB-ARBA"/>
</dbReference>
<protein>
    <submittedName>
        <fullName evidence="6">Bromodomain and PHD finger-containing protein 3</fullName>
    </submittedName>
</protein>
<dbReference type="PANTHER" id="PTHR22881:SF27">
    <property type="entry name" value="BROMODOMAIN CONTAINING 7_9"/>
    <property type="match status" value="1"/>
</dbReference>
<sequence>MSYSPELSPIAYSDEEDRSPTAPAPPTIKLKLKLNPYPSVEKKKKHKKKHKRKHKKSKEYAPEDSQEEEESEPARSHIGGKRPFALMQQQQYYQQDDDEDEEEDRPAAYNQEEDMDEESEESEQESYHPTDTKKAKHKHHNYDEPSETLPQPTATGRKLSKQGRRPSSTSKSLAPGEKPKKRGRPTNKAKAAALIAALPPKIPEQPKKDVKSVLTKLLDNIEKRDAYGLFLEPVNLDLVPDYLKVIKHPMDFSTMRKKIEDGTYTEADAFRSDFNLIVANAKLYNAADTIYWKSADKIYEVGSKLIDRAEKQIEEEKAQQAYYSEDIKRKDSISSRRLSMASGGSGRKDSLGIKEEDVDIMGIDTALPTLRKHSRQGSEIHSVRETSVDLSGSRAITPIRSVTAPYKKKKKKATDTGVLYGPDGSLHTVGGVSDLDTLIPRESSFADPPLLTTSNPAALPSAFFVNRNSTDDFFQNKHFVHSAHFCDYGPFTTLGGQPPGAFYTALDASYIYPLYGDDRGEAYMKSLWDFITEEDKVEETLLKETIEQKSNHLTRGAWSVVQQALDRRNENLQTKSTPTEYDTLNTEFGPVDAAKIVDKIEAKLQIKQSL</sequence>
<dbReference type="AlphaFoldDB" id="A0A1C7NKV8"/>
<feature type="compositionally biased region" description="Acidic residues" evidence="4">
    <location>
        <begin position="62"/>
        <end position="71"/>
    </location>
</feature>
<keyword evidence="1 2" id="KW-0103">Bromodomain</keyword>
<proteinExistence type="predicted"/>
<dbReference type="EMBL" id="LUGH01000086">
    <property type="protein sequence ID" value="OBZ89628.1"/>
    <property type="molecule type" value="Genomic_DNA"/>
</dbReference>
<feature type="coiled-coil region" evidence="3">
    <location>
        <begin position="299"/>
        <end position="326"/>
    </location>
</feature>
<evidence type="ECO:0000313" key="7">
    <source>
        <dbReference type="Proteomes" id="UP000093000"/>
    </source>
</evidence>
<dbReference type="InterPro" id="IPR001487">
    <property type="entry name" value="Bromodomain"/>
</dbReference>